<dbReference type="FunFam" id="3.40.50.1820:FF:000205">
    <property type="entry name" value="Non-haem bromoperoxidase BPO-A2"/>
    <property type="match status" value="1"/>
</dbReference>
<dbReference type="SUPFAM" id="SSF53474">
    <property type="entry name" value="alpha/beta-Hydrolases"/>
    <property type="match status" value="1"/>
</dbReference>
<dbReference type="PANTHER" id="PTHR43433">
    <property type="entry name" value="HYDROLASE, ALPHA/BETA FOLD FAMILY PROTEIN"/>
    <property type="match status" value="1"/>
</dbReference>
<gene>
    <name evidence="3" type="ORF">GCM10011335_01650</name>
</gene>
<dbReference type="PRINTS" id="PR00412">
    <property type="entry name" value="EPOXHYDRLASE"/>
</dbReference>
<reference evidence="3" key="1">
    <citation type="journal article" date="2014" name="Int. J. Syst. Evol. Microbiol.">
        <title>Complete genome sequence of Corynebacterium casei LMG S-19264T (=DSM 44701T), isolated from a smear-ripened cheese.</title>
        <authorList>
            <consortium name="US DOE Joint Genome Institute (JGI-PGF)"/>
            <person name="Walter F."/>
            <person name="Albersmeier A."/>
            <person name="Kalinowski J."/>
            <person name="Ruckert C."/>
        </authorList>
    </citation>
    <scope>NUCLEOTIDE SEQUENCE</scope>
    <source>
        <strain evidence="3">CGMCC 1.15493</strain>
    </source>
</reference>
<sequence length="273" mass="29935">MPFITTADETQLFYNDWGTGRPIVLIHGWPVNSAMWEYQAEPLVEAGFRVIAYDRRGFGKSSQPYAGYDYDTLADDLAAILDGLDLQDAMLVGFSMGGGEVARYMSRHGGRRIAKAALVSAVTPYLLKTDDNPDGVDGGIFDGMIEGLRKDRPNFLATFAKSFFNAGMLNFQISSEILQQFVDQALEASPKATIDCVKAFGRTDFRADMAHFRVPTLVIHGDADQTVPMKASAARVPAMVSGAELIVYEGSPHGLHITDKDRLAEDLIAFARR</sequence>
<feature type="domain" description="AB hydrolase-1" evidence="2">
    <location>
        <begin position="22"/>
        <end position="259"/>
    </location>
</feature>
<dbReference type="Pfam" id="PF00561">
    <property type="entry name" value="Abhydrolase_1"/>
    <property type="match status" value="1"/>
</dbReference>
<dbReference type="RefSeq" id="WP_188848613.1">
    <property type="nucleotide sequence ID" value="NZ_BMJJ01000001.1"/>
</dbReference>
<name>A0A916V230_9HYPH</name>
<reference evidence="3" key="2">
    <citation type="submission" date="2020-09" db="EMBL/GenBank/DDBJ databases">
        <authorList>
            <person name="Sun Q."/>
            <person name="Zhou Y."/>
        </authorList>
    </citation>
    <scope>NUCLEOTIDE SEQUENCE</scope>
    <source>
        <strain evidence="3">CGMCC 1.15493</strain>
    </source>
</reference>
<organism evidence="3 4">
    <name type="scientific">Aureimonas glaciei</name>
    <dbReference type="NCBI Taxonomy" id="1776957"/>
    <lineage>
        <taxon>Bacteria</taxon>
        <taxon>Pseudomonadati</taxon>
        <taxon>Pseudomonadota</taxon>
        <taxon>Alphaproteobacteria</taxon>
        <taxon>Hyphomicrobiales</taxon>
        <taxon>Aurantimonadaceae</taxon>
        <taxon>Aureimonas</taxon>
    </lineage>
</organism>
<dbReference type="Gene3D" id="3.40.50.1820">
    <property type="entry name" value="alpha/beta hydrolase"/>
    <property type="match status" value="1"/>
</dbReference>
<dbReference type="GO" id="GO:0003824">
    <property type="term" value="F:catalytic activity"/>
    <property type="evidence" value="ECO:0007669"/>
    <property type="project" value="InterPro"/>
</dbReference>
<dbReference type="PANTHER" id="PTHR43433:SF4">
    <property type="entry name" value="NON-HEME CHLOROPEROXIDASE-RELATED"/>
    <property type="match status" value="1"/>
</dbReference>
<protein>
    <submittedName>
        <fullName evidence="3">Arylesterase</fullName>
    </submittedName>
</protein>
<dbReference type="InterPro" id="IPR050471">
    <property type="entry name" value="AB_hydrolase"/>
</dbReference>
<dbReference type="InterPro" id="IPR000639">
    <property type="entry name" value="Epox_hydrolase-like"/>
</dbReference>
<keyword evidence="4" id="KW-1185">Reference proteome</keyword>
<dbReference type="AlphaFoldDB" id="A0A916V230"/>
<accession>A0A916V230</accession>
<evidence type="ECO:0000313" key="3">
    <source>
        <dbReference type="EMBL" id="GGD02606.1"/>
    </source>
</evidence>
<evidence type="ECO:0000313" key="4">
    <source>
        <dbReference type="Proteomes" id="UP000613160"/>
    </source>
</evidence>
<dbReference type="InterPro" id="IPR029058">
    <property type="entry name" value="AB_hydrolase_fold"/>
</dbReference>
<dbReference type="Proteomes" id="UP000613160">
    <property type="component" value="Unassembled WGS sequence"/>
</dbReference>
<comment type="similarity">
    <text evidence="1">Belongs to the AB hydrolase superfamily. Bacterial non-heme haloperoxidase / perhydrolase family.</text>
</comment>
<comment type="caution">
    <text evidence="3">The sequence shown here is derived from an EMBL/GenBank/DDBJ whole genome shotgun (WGS) entry which is preliminary data.</text>
</comment>
<evidence type="ECO:0000259" key="2">
    <source>
        <dbReference type="Pfam" id="PF00561"/>
    </source>
</evidence>
<proteinExistence type="inferred from homology"/>
<dbReference type="EMBL" id="BMJJ01000001">
    <property type="protein sequence ID" value="GGD02606.1"/>
    <property type="molecule type" value="Genomic_DNA"/>
</dbReference>
<evidence type="ECO:0000256" key="1">
    <source>
        <dbReference type="ARBA" id="ARBA00038128"/>
    </source>
</evidence>
<dbReference type="InterPro" id="IPR000073">
    <property type="entry name" value="AB_hydrolase_1"/>
</dbReference>
<dbReference type="PRINTS" id="PR00111">
    <property type="entry name" value="ABHYDROLASE"/>
</dbReference>